<dbReference type="SUPFAM" id="SSF48173">
    <property type="entry name" value="Cryptochrome/photolyase FAD-binding domain"/>
    <property type="match status" value="1"/>
</dbReference>
<dbReference type="Gene3D" id="1.10.579.10">
    <property type="entry name" value="DNA Cyclobutane Dipyrimidine Photolyase, subunit A, domain 3"/>
    <property type="match status" value="1"/>
</dbReference>
<dbReference type="Pfam" id="PF03441">
    <property type="entry name" value="FAD_binding_7"/>
    <property type="match status" value="1"/>
</dbReference>
<evidence type="ECO:0000256" key="4">
    <source>
        <dbReference type="ARBA" id="ARBA00022991"/>
    </source>
</evidence>
<dbReference type="PROSITE" id="PS51645">
    <property type="entry name" value="PHR_CRY_ALPHA_BETA"/>
    <property type="match status" value="1"/>
</dbReference>
<dbReference type="SUPFAM" id="SSF52425">
    <property type="entry name" value="Cryptochrome/photolyase, N-terminal domain"/>
    <property type="match status" value="1"/>
</dbReference>
<keyword evidence="8" id="KW-1185">Reference proteome</keyword>
<dbReference type="Gene3D" id="1.25.40.80">
    <property type="match status" value="1"/>
</dbReference>
<dbReference type="PRINTS" id="PR00147">
    <property type="entry name" value="DNAPHOTLYASE"/>
</dbReference>
<feature type="domain" description="Photolyase/cryptochrome alpha/beta" evidence="6">
    <location>
        <begin position="5"/>
        <end position="124"/>
    </location>
</feature>
<accession>A0ABQ2N9F6</accession>
<comment type="caution">
    <text evidence="7">The sequence shown here is derived from an EMBL/GenBank/DDBJ whole genome shotgun (WGS) entry which is preliminary data.</text>
</comment>
<dbReference type="Gene3D" id="3.40.50.620">
    <property type="entry name" value="HUPs"/>
    <property type="match status" value="1"/>
</dbReference>
<dbReference type="InterPro" id="IPR002081">
    <property type="entry name" value="Cryptochrome/DNA_photolyase_1"/>
</dbReference>
<protein>
    <submittedName>
        <fullName evidence="7">Deoxyribodipyrimidine photo-lyase</fullName>
    </submittedName>
</protein>
<dbReference type="PROSITE" id="PS00394">
    <property type="entry name" value="DNA_PHOTOLYASES_1_1"/>
    <property type="match status" value="1"/>
</dbReference>
<gene>
    <name evidence="7" type="primary">phrB</name>
    <name evidence="7" type="ORF">GCM10011584_00230</name>
</gene>
<evidence type="ECO:0000313" key="7">
    <source>
        <dbReference type="EMBL" id="GGO83914.1"/>
    </source>
</evidence>
<organism evidence="7 8">
    <name type="scientific">Nocardioides phosphati</name>
    <dbReference type="NCBI Taxonomy" id="1867775"/>
    <lineage>
        <taxon>Bacteria</taxon>
        <taxon>Bacillati</taxon>
        <taxon>Actinomycetota</taxon>
        <taxon>Actinomycetes</taxon>
        <taxon>Propionibacteriales</taxon>
        <taxon>Nocardioidaceae</taxon>
        <taxon>Nocardioides</taxon>
    </lineage>
</organism>
<dbReference type="InterPro" id="IPR014729">
    <property type="entry name" value="Rossmann-like_a/b/a_fold"/>
</dbReference>
<dbReference type="InterPro" id="IPR018394">
    <property type="entry name" value="DNA_photolyase_1_CS_C"/>
</dbReference>
<comment type="cofactor">
    <cofactor evidence="1">
        <name>FAD</name>
        <dbReference type="ChEBI" id="CHEBI:57692"/>
    </cofactor>
</comment>
<dbReference type="PANTHER" id="PTHR11455:SF9">
    <property type="entry name" value="CRYPTOCHROME CIRCADIAN CLOCK 5 ISOFORM X1"/>
    <property type="match status" value="1"/>
</dbReference>
<evidence type="ECO:0000313" key="8">
    <source>
        <dbReference type="Proteomes" id="UP000655410"/>
    </source>
</evidence>
<proteinExistence type="inferred from homology"/>
<evidence type="ECO:0000256" key="2">
    <source>
        <dbReference type="ARBA" id="ARBA00022630"/>
    </source>
</evidence>
<dbReference type="InterPro" id="IPR005101">
    <property type="entry name" value="Cryptochr/Photolyase_FAD-bd"/>
</dbReference>
<dbReference type="InterPro" id="IPR006050">
    <property type="entry name" value="DNA_photolyase_N"/>
</dbReference>
<evidence type="ECO:0000256" key="5">
    <source>
        <dbReference type="RuleBase" id="RU004182"/>
    </source>
</evidence>
<keyword evidence="2 5" id="KW-0285">Flavoprotein</keyword>
<keyword evidence="3 5" id="KW-0274">FAD</keyword>
<evidence type="ECO:0000256" key="1">
    <source>
        <dbReference type="ARBA" id="ARBA00001974"/>
    </source>
</evidence>
<sequence>MSEQPRSVLWLRRDLRLQDHPALVAAADAAPEVVALHVLDPAELASYGANRRAYLAASLRALDEQLGGRLVVRSGPPEEVVPAVVREAGAGSVHVSADTTPAGRARDERVAAALPVPLVPTGSPYAVGPGRVLTGQGTPYQVFTPFLRAWAAHGWAPPAPSVEPRWAQLPGEGLPEAAATIELPEAGEQAALARWEEFREGALADYPVDRDRPDRAGTSYLSIALACGEIHPRTLLAGLADADVPDEAAARFRAELAWREFHADVLWHRPEALTEPLREEYARMEHDEPGAAFDAWCAGRTGFPLVDAGMRQLVATGWMHNRVRMVTASFLVKDLHVHWSHGARFFLEHLLDADVAQNQLNWQWVAGCGADAAPWFRIFNPTAQQRRFDPDDRYVRRWIPELGTADYPEPVVDHAEARREALARRERMTP</sequence>
<name>A0ABQ2N9F6_9ACTN</name>
<dbReference type="InterPro" id="IPR036155">
    <property type="entry name" value="Crypto/Photolyase_N_sf"/>
</dbReference>
<keyword evidence="4 5" id="KW-0157">Chromophore</keyword>
<dbReference type="EMBL" id="BMNI01000001">
    <property type="protein sequence ID" value="GGO83914.1"/>
    <property type="molecule type" value="Genomic_DNA"/>
</dbReference>
<evidence type="ECO:0000256" key="3">
    <source>
        <dbReference type="ARBA" id="ARBA00022827"/>
    </source>
</evidence>
<dbReference type="Proteomes" id="UP000655410">
    <property type="component" value="Unassembled WGS sequence"/>
</dbReference>
<dbReference type="InterPro" id="IPR036134">
    <property type="entry name" value="Crypto/Photolyase_FAD-like_sf"/>
</dbReference>
<evidence type="ECO:0000259" key="6">
    <source>
        <dbReference type="PROSITE" id="PS51645"/>
    </source>
</evidence>
<comment type="similarity">
    <text evidence="5">Belongs to the DNA photolyase family.</text>
</comment>
<dbReference type="PANTHER" id="PTHR11455">
    <property type="entry name" value="CRYPTOCHROME"/>
    <property type="match status" value="1"/>
</dbReference>
<dbReference type="RefSeq" id="WP_188781721.1">
    <property type="nucleotide sequence ID" value="NZ_BMNI01000001.1"/>
</dbReference>
<reference evidence="8" key="1">
    <citation type="journal article" date="2019" name="Int. J. Syst. Evol. Microbiol.">
        <title>The Global Catalogue of Microorganisms (GCM) 10K type strain sequencing project: providing services to taxonomists for standard genome sequencing and annotation.</title>
        <authorList>
            <consortium name="The Broad Institute Genomics Platform"/>
            <consortium name="The Broad Institute Genome Sequencing Center for Infectious Disease"/>
            <person name="Wu L."/>
            <person name="Ma J."/>
        </authorList>
    </citation>
    <scope>NUCLEOTIDE SEQUENCE [LARGE SCALE GENOMIC DNA]</scope>
    <source>
        <strain evidence="8">CGMCC 4.7371</strain>
    </source>
</reference>
<dbReference type="Pfam" id="PF00875">
    <property type="entry name" value="DNA_photolyase"/>
    <property type="match status" value="1"/>
</dbReference>